<gene>
    <name evidence="1" type="ORF">Pint_06109</name>
</gene>
<protein>
    <submittedName>
        <fullName evidence="1">Uncharacterized protein</fullName>
    </submittedName>
</protein>
<dbReference type="Proteomes" id="UP001163603">
    <property type="component" value="Chromosome 3"/>
</dbReference>
<evidence type="ECO:0000313" key="1">
    <source>
        <dbReference type="EMBL" id="KAJ0044960.1"/>
    </source>
</evidence>
<reference evidence="2" key="1">
    <citation type="journal article" date="2023" name="G3 (Bethesda)">
        <title>Genome assembly and association tests identify interacting loci associated with vigor, precocity, and sex in interspecific pistachio rootstocks.</title>
        <authorList>
            <person name="Palmer W."/>
            <person name="Jacygrad E."/>
            <person name="Sagayaradj S."/>
            <person name="Cavanaugh K."/>
            <person name="Han R."/>
            <person name="Bertier L."/>
            <person name="Beede B."/>
            <person name="Kafkas S."/>
            <person name="Golino D."/>
            <person name="Preece J."/>
            <person name="Michelmore R."/>
        </authorList>
    </citation>
    <scope>NUCLEOTIDE SEQUENCE [LARGE SCALE GENOMIC DNA]</scope>
</reference>
<name>A0ACC0Z3L9_9ROSI</name>
<dbReference type="EMBL" id="CM047738">
    <property type="protein sequence ID" value="KAJ0044960.1"/>
    <property type="molecule type" value="Genomic_DNA"/>
</dbReference>
<keyword evidence="2" id="KW-1185">Reference proteome</keyword>
<accession>A0ACC0Z3L9</accession>
<evidence type="ECO:0000313" key="2">
    <source>
        <dbReference type="Proteomes" id="UP001163603"/>
    </source>
</evidence>
<sequence>MENPSNHVQEFQFSKFSESRKKVDSQHMENSAEIIWQKKKNSLEYESKIDHRKSLAWDSAFFTNPGILDPEELFEGLNFRDVASESLEQERTKRNCEINTRRSLAWDSAFFTSAGVLDPEELCLVNKGFKKCETRLIPEIEKNIWSSAESNSLINSDSSSLASLEIDLFDDSKPSVYETSNATNVTASSCILGRENGLQNTQCMKKLDASSAVKMKSLKRQSIYKNVSERRAKVASLPPQAQAFGRGGYCSPLSAPKPPKASVQVNSPLITPSKRASSGSNNIKMESMAKKSAPGQNMIASKRPCLGKSSPKSPSLSSHTPMNKSAGLGAAKSDSASRSSQNPLSRKIDSRLLSSGSPSPYRNLHGNKIQLLNSSRPSHLLSSLESSRTSPSSSINMWSSESSASIQSKIYQLHRKSG</sequence>
<organism evidence="1 2">
    <name type="scientific">Pistacia integerrima</name>
    <dbReference type="NCBI Taxonomy" id="434235"/>
    <lineage>
        <taxon>Eukaryota</taxon>
        <taxon>Viridiplantae</taxon>
        <taxon>Streptophyta</taxon>
        <taxon>Embryophyta</taxon>
        <taxon>Tracheophyta</taxon>
        <taxon>Spermatophyta</taxon>
        <taxon>Magnoliopsida</taxon>
        <taxon>eudicotyledons</taxon>
        <taxon>Gunneridae</taxon>
        <taxon>Pentapetalae</taxon>
        <taxon>rosids</taxon>
        <taxon>malvids</taxon>
        <taxon>Sapindales</taxon>
        <taxon>Anacardiaceae</taxon>
        <taxon>Pistacia</taxon>
    </lineage>
</organism>
<comment type="caution">
    <text evidence="1">The sequence shown here is derived from an EMBL/GenBank/DDBJ whole genome shotgun (WGS) entry which is preliminary data.</text>
</comment>
<proteinExistence type="predicted"/>